<dbReference type="CDD" id="cd03448">
    <property type="entry name" value="HDE_HSD"/>
    <property type="match status" value="1"/>
</dbReference>
<dbReference type="GO" id="GO:0004300">
    <property type="term" value="F:enoyl-CoA hydratase activity"/>
    <property type="evidence" value="ECO:0007669"/>
    <property type="project" value="TreeGrafter"/>
</dbReference>
<gene>
    <name evidence="3" type="ORF">CBA19CS42_10690</name>
</gene>
<dbReference type="InterPro" id="IPR054357">
    <property type="entry name" value="MFE-2_N"/>
</dbReference>
<dbReference type="GO" id="GO:0044594">
    <property type="term" value="F:17-beta-hydroxysteroid dehydrogenase (NAD+) activity"/>
    <property type="evidence" value="ECO:0007669"/>
    <property type="project" value="TreeGrafter"/>
</dbReference>
<dbReference type="InterPro" id="IPR002539">
    <property type="entry name" value="MaoC-like_dom"/>
</dbReference>
<dbReference type="PANTHER" id="PTHR13078">
    <property type="entry name" value="PEROXISOMAL MULTIFUNCTIONAL ENZYME TYPE 2-RELATED"/>
    <property type="match status" value="1"/>
</dbReference>
<sequence>MAIDYQKLKNWPFDDVRQTYTERDSALYALSVGFGVDPLDTRALKFTYGPEMAVAPTMAAVLGFPGQWMRDPESGIDYVKVVHGEQRVTLMRPLPAAATIIGRTRVQSVVDKGEGKGAQVLMSRDVIDASNGEVLARVEQLNFCRGDGGFTARGQPHDAPLPAPSPVPETQADIVCDLPVRAEGALLYRLNGDVNPLHVDPATARAAGFERPVLHGLATYGIAGHAILRAVCGYDAARLGMLYARFSSPAFPGETIRVEIWRQSATTLRFRARSVERDVVVLNNGEAEITEA</sequence>
<dbReference type="GO" id="GO:0006635">
    <property type="term" value="P:fatty acid beta-oxidation"/>
    <property type="evidence" value="ECO:0007669"/>
    <property type="project" value="TreeGrafter"/>
</dbReference>
<accession>A0AA37MP95</accession>
<dbReference type="EMBL" id="BPUS01000003">
    <property type="protein sequence ID" value="GJH24976.1"/>
    <property type="molecule type" value="Genomic_DNA"/>
</dbReference>
<dbReference type="RefSeq" id="WP_238211507.1">
    <property type="nucleotide sequence ID" value="NZ_BPUS01000003.1"/>
</dbReference>
<feature type="domain" description="Peroxisomal multifunctional enzyme type 2-like N-terminal" evidence="2">
    <location>
        <begin position="19"/>
        <end position="146"/>
    </location>
</feature>
<evidence type="ECO:0000259" key="2">
    <source>
        <dbReference type="Pfam" id="PF22622"/>
    </source>
</evidence>
<evidence type="ECO:0000313" key="4">
    <source>
        <dbReference type="Proteomes" id="UP001055111"/>
    </source>
</evidence>
<dbReference type="InterPro" id="IPR029069">
    <property type="entry name" value="HotDog_dom_sf"/>
</dbReference>
<comment type="caution">
    <text evidence="3">The sequence shown here is derived from an EMBL/GenBank/DDBJ whole genome shotgun (WGS) entry which is preliminary data.</text>
</comment>
<evidence type="ECO:0000313" key="3">
    <source>
        <dbReference type="EMBL" id="GJH24976.1"/>
    </source>
</evidence>
<feature type="domain" description="MaoC-like" evidence="1">
    <location>
        <begin position="169"/>
        <end position="282"/>
    </location>
</feature>
<dbReference type="GO" id="GO:0003857">
    <property type="term" value="F:(3S)-3-hydroxyacyl-CoA dehydrogenase (NAD+) activity"/>
    <property type="evidence" value="ECO:0007669"/>
    <property type="project" value="TreeGrafter"/>
</dbReference>
<dbReference type="PANTHER" id="PTHR13078:SF56">
    <property type="entry name" value="PEROXISOMAL MULTIFUNCTIONAL ENZYME TYPE 2"/>
    <property type="match status" value="1"/>
</dbReference>
<evidence type="ECO:0000259" key="1">
    <source>
        <dbReference type="Pfam" id="PF01575"/>
    </source>
</evidence>
<organism evidence="3 4">
    <name type="scientific">Caballeronia novacaledonica</name>
    <dbReference type="NCBI Taxonomy" id="1544861"/>
    <lineage>
        <taxon>Bacteria</taxon>
        <taxon>Pseudomonadati</taxon>
        <taxon>Pseudomonadota</taxon>
        <taxon>Betaproteobacteria</taxon>
        <taxon>Burkholderiales</taxon>
        <taxon>Burkholderiaceae</taxon>
        <taxon>Caballeronia</taxon>
    </lineage>
</organism>
<reference evidence="3" key="1">
    <citation type="submission" date="2022-09" db="EMBL/GenBank/DDBJ databases">
        <title>Isolation and characterization of 3-chlorobenzoate degrading bacteria from soils in Shizuoka.</title>
        <authorList>
            <person name="Ifat A."/>
            <person name="Ogawa N."/>
            <person name="Kimbara K."/>
            <person name="Moriuchi R."/>
            <person name="Dohra H."/>
            <person name="Shintani M."/>
        </authorList>
    </citation>
    <scope>NUCLEOTIDE SEQUENCE</scope>
    <source>
        <strain evidence="3">19CS4-2</strain>
    </source>
</reference>
<proteinExistence type="predicted"/>
<dbReference type="AlphaFoldDB" id="A0AA37MP95"/>
<dbReference type="Pfam" id="PF22622">
    <property type="entry name" value="MFE-2_hydrat-2_N"/>
    <property type="match status" value="1"/>
</dbReference>
<name>A0AA37MP95_9BURK</name>
<dbReference type="Proteomes" id="UP001055111">
    <property type="component" value="Unassembled WGS sequence"/>
</dbReference>
<dbReference type="Pfam" id="PF01575">
    <property type="entry name" value="MaoC_dehydratas"/>
    <property type="match status" value="1"/>
</dbReference>
<dbReference type="Gene3D" id="3.10.129.10">
    <property type="entry name" value="Hotdog Thioesterase"/>
    <property type="match status" value="1"/>
</dbReference>
<dbReference type="SUPFAM" id="SSF54637">
    <property type="entry name" value="Thioesterase/thiol ester dehydrase-isomerase"/>
    <property type="match status" value="2"/>
</dbReference>
<protein>
    <submittedName>
        <fullName evidence="3">MaoC family dehydratase N-terminal domain-containing protein</fullName>
    </submittedName>
</protein>